<accession>A0A076KTV8</accession>
<sequence>MSERVMCLI</sequence>
<protein>
    <submittedName>
        <fullName evidence="1">BLTX387</fullName>
    </submittedName>
</protein>
<name>A0A076KTV8_NEPPI</name>
<reference evidence="1" key="1">
    <citation type="submission" date="2013-07" db="EMBL/GenBank/DDBJ databases">
        <title>Nephila pilipes venom gland.</title>
        <authorList>
            <person name="Huo L.J."/>
        </authorList>
    </citation>
    <scope>NUCLEOTIDE SEQUENCE</scope>
    <source>
        <tissue evidence="1">Venom gland</tissue>
    </source>
</reference>
<proteinExistence type="evidence at transcript level"/>
<dbReference type="EMBL" id="KF433442">
    <property type="protein sequence ID" value="AII97766.1"/>
    <property type="molecule type" value="mRNA"/>
</dbReference>
<organism evidence="1">
    <name type="scientific">Nephila pilipes</name>
    <name type="common">Giant wood spider</name>
    <name type="synonym">Nephila maculata</name>
    <dbReference type="NCBI Taxonomy" id="299642"/>
    <lineage>
        <taxon>Eukaryota</taxon>
        <taxon>Metazoa</taxon>
        <taxon>Ecdysozoa</taxon>
        <taxon>Arthropoda</taxon>
        <taxon>Chelicerata</taxon>
        <taxon>Arachnida</taxon>
        <taxon>Araneae</taxon>
        <taxon>Araneomorphae</taxon>
        <taxon>Entelegynae</taxon>
        <taxon>Araneoidea</taxon>
        <taxon>Nephilidae</taxon>
        <taxon>Nephila</taxon>
    </lineage>
</organism>
<evidence type="ECO:0000313" key="1">
    <source>
        <dbReference type="EMBL" id="AII97766.1"/>
    </source>
</evidence>